<dbReference type="Proteomes" id="UP000737018">
    <property type="component" value="Unassembled WGS sequence"/>
</dbReference>
<sequence>MLSRVQGKNWNEIPESPPPVRQNTCENRVFDMAASAQFRLLLHTPLHSSDLTPTVVLELQDNWNLSTSDDPLVVFGYVDWAFIE</sequence>
<evidence type="ECO:0000256" key="1">
    <source>
        <dbReference type="SAM" id="MobiDB-lite"/>
    </source>
</evidence>
<accession>A0A8J4RNY6</accession>
<evidence type="ECO:0000313" key="3">
    <source>
        <dbReference type="Proteomes" id="UP000737018"/>
    </source>
</evidence>
<proteinExistence type="predicted"/>
<name>A0A8J4RNY6_9ROSI</name>
<reference evidence="2" key="1">
    <citation type="submission" date="2020-03" db="EMBL/GenBank/DDBJ databases">
        <title>Castanea mollissima Vanexum genome sequencing.</title>
        <authorList>
            <person name="Staton M."/>
        </authorList>
    </citation>
    <scope>NUCLEOTIDE SEQUENCE</scope>
    <source>
        <tissue evidence="2">Leaf</tissue>
    </source>
</reference>
<dbReference type="OrthoDB" id="10537552at2759"/>
<keyword evidence="3" id="KW-1185">Reference proteome</keyword>
<gene>
    <name evidence="2" type="ORF">CMV_006856</name>
</gene>
<protein>
    <submittedName>
        <fullName evidence="2">Uncharacterized protein</fullName>
    </submittedName>
</protein>
<comment type="caution">
    <text evidence="2">The sequence shown here is derived from an EMBL/GenBank/DDBJ whole genome shotgun (WGS) entry which is preliminary data.</text>
</comment>
<dbReference type="EMBL" id="JRKL02000657">
    <property type="protein sequence ID" value="KAF3969349.1"/>
    <property type="molecule type" value="Genomic_DNA"/>
</dbReference>
<organism evidence="2 3">
    <name type="scientific">Castanea mollissima</name>
    <name type="common">Chinese chestnut</name>
    <dbReference type="NCBI Taxonomy" id="60419"/>
    <lineage>
        <taxon>Eukaryota</taxon>
        <taxon>Viridiplantae</taxon>
        <taxon>Streptophyta</taxon>
        <taxon>Embryophyta</taxon>
        <taxon>Tracheophyta</taxon>
        <taxon>Spermatophyta</taxon>
        <taxon>Magnoliopsida</taxon>
        <taxon>eudicotyledons</taxon>
        <taxon>Gunneridae</taxon>
        <taxon>Pentapetalae</taxon>
        <taxon>rosids</taxon>
        <taxon>fabids</taxon>
        <taxon>Fagales</taxon>
        <taxon>Fagaceae</taxon>
        <taxon>Castanea</taxon>
    </lineage>
</organism>
<dbReference type="AlphaFoldDB" id="A0A8J4RNY6"/>
<feature type="region of interest" description="Disordered" evidence="1">
    <location>
        <begin position="1"/>
        <end position="22"/>
    </location>
</feature>
<evidence type="ECO:0000313" key="2">
    <source>
        <dbReference type="EMBL" id="KAF3969349.1"/>
    </source>
</evidence>